<dbReference type="RefSeq" id="WP_160798231.1">
    <property type="nucleotide sequence ID" value="NZ_CANMWR010000028.1"/>
</dbReference>
<keyword evidence="1" id="KW-0812">Transmembrane</keyword>
<gene>
    <name evidence="2" type="ORF">GNT65_16645</name>
</gene>
<name>A0A6L7I4I6_9GAMM</name>
<keyword evidence="3" id="KW-1185">Reference proteome</keyword>
<sequence>MNARTLHLMLSLGYLGVSWTLLLWLHFTTQPNLFAHFIAIPSLLLFSAYSAHQIIRKGV</sequence>
<reference evidence="2 3" key="1">
    <citation type="submission" date="2019-12" db="EMBL/GenBank/DDBJ databases">
        <title>Shewanella insulae sp. nov., isolated from a tidal flat.</title>
        <authorList>
            <person name="Yoon J.-H."/>
        </authorList>
    </citation>
    <scope>NUCLEOTIDE SEQUENCE [LARGE SCALE GENOMIC DNA]</scope>
    <source>
        <strain evidence="2 3">JBTF-M18</strain>
    </source>
</reference>
<comment type="caution">
    <text evidence="2">The sequence shown here is derived from an EMBL/GenBank/DDBJ whole genome shotgun (WGS) entry which is preliminary data.</text>
</comment>
<evidence type="ECO:0000256" key="1">
    <source>
        <dbReference type="SAM" id="Phobius"/>
    </source>
</evidence>
<organism evidence="2 3">
    <name type="scientific">Shewanella insulae</name>
    <dbReference type="NCBI Taxonomy" id="2681496"/>
    <lineage>
        <taxon>Bacteria</taxon>
        <taxon>Pseudomonadati</taxon>
        <taxon>Pseudomonadota</taxon>
        <taxon>Gammaproteobacteria</taxon>
        <taxon>Alteromonadales</taxon>
        <taxon>Shewanellaceae</taxon>
        <taxon>Shewanella</taxon>
    </lineage>
</organism>
<keyword evidence="1" id="KW-0472">Membrane</keyword>
<dbReference type="Proteomes" id="UP000474778">
    <property type="component" value="Unassembled WGS sequence"/>
</dbReference>
<feature type="transmembrane region" description="Helical" evidence="1">
    <location>
        <begin position="7"/>
        <end position="27"/>
    </location>
</feature>
<dbReference type="EMBL" id="WRPA01000017">
    <property type="protein sequence ID" value="MXR70288.1"/>
    <property type="molecule type" value="Genomic_DNA"/>
</dbReference>
<evidence type="ECO:0000313" key="2">
    <source>
        <dbReference type="EMBL" id="MXR70288.1"/>
    </source>
</evidence>
<evidence type="ECO:0000313" key="3">
    <source>
        <dbReference type="Proteomes" id="UP000474778"/>
    </source>
</evidence>
<feature type="transmembrane region" description="Helical" evidence="1">
    <location>
        <begin position="33"/>
        <end position="51"/>
    </location>
</feature>
<dbReference type="AlphaFoldDB" id="A0A6L7I4I6"/>
<accession>A0A6L7I4I6</accession>
<proteinExistence type="predicted"/>
<protein>
    <submittedName>
        <fullName evidence="2">Uncharacterized protein</fullName>
    </submittedName>
</protein>
<keyword evidence="1" id="KW-1133">Transmembrane helix</keyword>